<dbReference type="SMART" id="SM00350">
    <property type="entry name" value="MCM"/>
    <property type="match status" value="1"/>
</dbReference>
<proteinExistence type="inferred from homology"/>
<dbReference type="PANTHER" id="PTHR11630">
    <property type="entry name" value="DNA REPLICATION LICENSING FACTOR MCM FAMILY MEMBER"/>
    <property type="match status" value="1"/>
</dbReference>
<dbReference type="InterPro" id="IPR038441">
    <property type="entry name" value="THAP_Znf_sf"/>
</dbReference>
<dbReference type="Gene3D" id="2.20.28.10">
    <property type="match status" value="1"/>
</dbReference>
<feature type="compositionally biased region" description="Low complexity" evidence="12">
    <location>
        <begin position="99"/>
        <end position="136"/>
    </location>
</feature>
<dbReference type="PROSITE" id="PS00847">
    <property type="entry name" value="MCM_1"/>
    <property type="match status" value="1"/>
</dbReference>
<dbReference type="InterPro" id="IPR008047">
    <property type="entry name" value="MCM_4"/>
</dbReference>
<dbReference type="Gene3D" id="3.40.50.300">
    <property type="entry name" value="P-loop containing nucleotide triphosphate hydrolases"/>
    <property type="match status" value="1"/>
</dbReference>
<evidence type="ECO:0000256" key="9">
    <source>
        <dbReference type="ARBA" id="ARBA00023242"/>
    </source>
</evidence>
<dbReference type="Pfam" id="PF17855">
    <property type="entry name" value="MCM_lid"/>
    <property type="match status" value="1"/>
</dbReference>
<dbReference type="Pfam" id="PF14551">
    <property type="entry name" value="MCM_N"/>
    <property type="match status" value="1"/>
</dbReference>
<evidence type="ECO:0000256" key="4">
    <source>
        <dbReference type="ARBA" id="ARBA00022741"/>
    </source>
</evidence>
<evidence type="ECO:0000256" key="8">
    <source>
        <dbReference type="ARBA" id="ARBA00023125"/>
    </source>
</evidence>
<feature type="domain" description="MCM C-terminal AAA(+) ATPase" evidence="13">
    <location>
        <begin position="562"/>
        <end position="768"/>
    </location>
</feature>
<comment type="caution">
    <text evidence="14">The sequence shown here is derived from an EMBL/GenBank/DDBJ whole genome shotgun (WGS) entry which is preliminary data.</text>
</comment>
<evidence type="ECO:0000256" key="12">
    <source>
        <dbReference type="SAM" id="MobiDB-lite"/>
    </source>
</evidence>
<dbReference type="InterPro" id="IPR012340">
    <property type="entry name" value="NA-bd_OB-fold"/>
</dbReference>
<dbReference type="EC" id="3.6.4.12" evidence="11"/>
<dbReference type="Gene3D" id="3.30.1640.10">
    <property type="entry name" value="mini-chromosome maintenance (MCM) complex, chain A, domain 1"/>
    <property type="match status" value="1"/>
</dbReference>
<feature type="region of interest" description="Disordered" evidence="12">
    <location>
        <begin position="65"/>
        <end position="188"/>
    </location>
</feature>
<comment type="subcellular location">
    <subcellularLocation>
        <location evidence="1">Nucleus</location>
    </subcellularLocation>
</comment>
<dbReference type="Gene3D" id="2.40.50.140">
    <property type="entry name" value="Nucleic acid-binding proteins"/>
    <property type="match status" value="1"/>
</dbReference>
<comment type="catalytic activity">
    <reaction evidence="11">
        <text>ATP + H2O = ADP + phosphate + H(+)</text>
        <dbReference type="Rhea" id="RHEA:13065"/>
        <dbReference type="ChEBI" id="CHEBI:15377"/>
        <dbReference type="ChEBI" id="CHEBI:15378"/>
        <dbReference type="ChEBI" id="CHEBI:30616"/>
        <dbReference type="ChEBI" id="CHEBI:43474"/>
        <dbReference type="ChEBI" id="CHEBI:456216"/>
        <dbReference type="EC" id="3.6.4.12"/>
    </reaction>
</comment>
<evidence type="ECO:0000256" key="1">
    <source>
        <dbReference type="ARBA" id="ARBA00004123"/>
    </source>
</evidence>
<organism evidence="14 15">
    <name type="scientific">Macrosiphum euphorbiae</name>
    <name type="common">potato aphid</name>
    <dbReference type="NCBI Taxonomy" id="13131"/>
    <lineage>
        <taxon>Eukaryota</taxon>
        <taxon>Metazoa</taxon>
        <taxon>Ecdysozoa</taxon>
        <taxon>Arthropoda</taxon>
        <taxon>Hexapoda</taxon>
        <taxon>Insecta</taxon>
        <taxon>Pterygota</taxon>
        <taxon>Neoptera</taxon>
        <taxon>Paraneoptera</taxon>
        <taxon>Hemiptera</taxon>
        <taxon>Sternorrhyncha</taxon>
        <taxon>Aphidomorpha</taxon>
        <taxon>Aphidoidea</taxon>
        <taxon>Aphididae</taxon>
        <taxon>Macrosiphini</taxon>
        <taxon>Macrosiphum</taxon>
    </lineage>
</organism>
<dbReference type="Gene3D" id="6.20.210.20">
    <property type="entry name" value="THAP domain"/>
    <property type="match status" value="1"/>
</dbReference>
<keyword evidence="6 11" id="KW-0347">Helicase</keyword>
<protein>
    <recommendedName>
        <fullName evidence="11">DNA replication licensing factor MCM4</fullName>
        <ecNumber evidence="11">3.6.4.12</ecNumber>
    </recommendedName>
</protein>
<evidence type="ECO:0000256" key="11">
    <source>
        <dbReference type="RuleBase" id="RU368062"/>
    </source>
</evidence>
<dbReference type="Proteomes" id="UP001160148">
    <property type="component" value="Unassembled WGS sequence"/>
</dbReference>
<feature type="compositionally biased region" description="Polar residues" evidence="12">
    <location>
        <begin position="65"/>
        <end position="81"/>
    </location>
</feature>
<dbReference type="Pfam" id="PF17207">
    <property type="entry name" value="MCM_OB"/>
    <property type="match status" value="1"/>
</dbReference>
<name>A0AAV0VRK8_9HEMI</name>
<keyword evidence="8 10" id="KW-0238">DNA-binding</keyword>
<dbReference type="GO" id="GO:1902975">
    <property type="term" value="P:mitotic DNA replication initiation"/>
    <property type="evidence" value="ECO:0007669"/>
    <property type="project" value="TreeGrafter"/>
</dbReference>
<keyword evidence="4 10" id="KW-0547">Nucleotide-binding</keyword>
<dbReference type="InterPro" id="IPR001208">
    <property type="entry name" value="MCM_dom"/>
</dbReference>
<reference evidence="14 15" key="1">
    <citation type="submission" date="2023-01" db="EMBL/GenBank/DDBJ databases">
        <authorList>
            <person name="Whitehead M."/>
        </authorList>
    </citation>
    <scope>NUCLEOTIDE SEQUENCE [LARGE SCALE GENOMIC DNA]</scope>
</reference>
<evidence type="ECO:0000256" key="6">
    <source>
        <dbReference type="ARBA" id="ARBA00022806"/>
    </source>
</evidence>
<evidence type="ECO:0000256" key="2">
    <source>
        <dbReference type="ARBA" id="ARBA00008010"/>
    </source>
</evidence>
<dbReference type="PANTHER" id="PTHR11630:SF66">
    <property type="entry name" value="DNA REPLICATION LICENSING FACTOR MCM4"/>
    <property type="match status" value="1"/>
</dbReference>
<evidence type="ECO:0000313" key="14">
    <source>
        <dbReference type="EMBL" id="CAI6345802.1"/>
    </source>
</evidence>
<evidence type="ECO:0000256" key="5">
    <source>
        <dbReference type="ARBA" id="ARBA00022801"/>
    </source>
</evidence>
<accession>A0AAV0VRK8</accession>
<feature type="compositionally biased region" description="Polar residues" evidence="12">
    <location>
        <begin position="88"/>
        <end position="98"/>
    </location>
</feature>
<dbReference type="SUPFAM" id="SSF50249">
    <property type="entry name" value="Nucleic acid-binding proteins"/>
    <property type="match status" value="1"/>
</dbReference>
<evidence type="ECO:0000259" key="13">
    <source>
        <dbReference type="PROSITE" id="PS50051"/>
    </source>
</evidence>
<keyword evidence="5 11" id="KW-0378">Hydrolase</keyword>
<keyword evidence="9 11" id="KW-0539">Nucleus</keyword>
<dbReference type="GO" id="GO:0042555">
    <property type="term" value="C:MCM complex"/>
    <property type="evidence" value="ECO:0007669"/>
    <property type="project" value="UniProtKB-UniRule"/>
</dbReference>
<dbReference type="PRINTS" id="PR01660">
    <property type="entry name" value="MCMPROTEIN4"/>
</dbReference>
<comment type="subunit">
    <text evidence="11">Component of the MCM2-7 complex.</text>
</comment>
<dbReference type="GO" id="GO:0003697">
    <property type="term" value="F:single-stranded DNA binding"/>
    <property type="evidence" value="ECO:0007669"/>
    <property type="project" value="TreeGrafter"/>
</dbReference>
<dbReference type="PROSITE" id="PS50051">
    <property type="entry name" value="MCM_2"/>
    <property type="match status" value="1"/>
</dbReference>
<sequence length="966" mass="109386">MSCCIRSPHSVANTTFEVPKNELEKYKWEEALGMKLKKSHRVCASHFNECGIISCWNSGLNHYSESDMSGRTPQRNGNTTPRGDRTPRNSATTPRGGQTPSRNSSTTPRGSRTPTRNGTTTPREGRTPTRNGTTTPREGRTPSRNNMTPRANGRSPHARTPGSVSSRRSGAIVSEASSPARRFMTSPLRGLRTSEVDLSSPINYGSPLSSVDSRATGFTMRSGGSVQRNNLSVNRRQRQVDTANYENGAPRPDPENQDVAPNLVIWGTDVVVDRCRLRFQHFIETFCVNESELPHYMTKLSNVLEMEIPYVDIDCGHLHKFDSEIYDQLICYPQEVIPVFDTVVNEVFFTKYPAADLTHVTKALQVRPFNVQKTKNMRFLNPEDMDQLITVTGMVIRCSDIIPEMRDAYFRCIVCSYTTIVEIDRGNIAEPTLCPHCNTNHCFELVHNQSNFTDKQLTKLQESPDEMPAGQTPHTVNLYSYNELIETVQAGDRVSVTGIYRAVPMQVNPRMRNFRSVYRTHIDILHFLKNNDSRISFAVEEKNKITEERIEVLRQLSKTVDIYDRLSNALAPSIYENCDIKKGILMQLFGGTRKTSIKKNHLRSEINILLCGDPGTSKSQFLSYVYDIVPRSQYTSGKGSSAVGMTAYVIKDPETRQLVLQTGALVLADNGVCCIDEFDKMSESARSVLHEVMEQQTLSIAKAGIICQLNARTSILAAANPCESQWNKNKTIIENIQLPHTLLSRFDLIFLMLDPQNEQYDRRLANHLVSLYYQNEHYERDEQMDTSLLQDYITYGRETFQPILNEESRQKLIQYYVNMRTIGSGRGQVSAYPRQLESLIRLSEAHAKMRYSNVVEMTDVDEAWRLYREALKQSATDPLSGKIDVGILTTGLSSAARQRRHDLAEYLSKVISSQPKSTIFNYQKLLSEAKSAFPFQVTREMLDDALKEVQDLGQIMVTGRTTIRRI</sequence>
<dbReference type="InterPro" id="IPR027925">
    <property type="entry name" value="MCM_N"/>
</dbReference>
<evidence type="ECO:0000256" key="3">
    <source>
        <dbReference type="ARBA" id="ARBA00022705"/>
    </source>
</evidence>
<dbReference type="PRINTS" id="PR01657">
    <property type="entry name" value="MCMFAMILY"/>
</dbReference>
<dbReference type="CDD" id="cd17755">
    <property type="entry name" value="MCM4"/>
    <property type="match status" value="1"/>
</dbReference>
<dbReference type="InterPro" id="IPR018525">
    <property type="entry name" value="MCM_CS"/>
</dbReference>
<dbReference type="FunFam" id="3.40.50.300:FF:000217">
    <property type="entry name" value="DNA helicase"/>
    <property type="match status" value="1"/>
</dbReference>
<dbReference type="InterPro" id="IPR033762">
    <property type="entry name" value="MCM_OB"/>
</dbReference>
<dbReference type="AlphaFoldDB" id="A0AAV0VRK8"/>
<keyword evidence="3 11" id="KW-0235">DNA replication</keyword>
<dbReference type="GO" id="GO:0006271">
    <property type="term" value="P:DNA strand elongation involved in DNA replication"/>
    <property type="evidence" value="ECO:0007669"/>
    <property type="project" value="TreeGrafter"/>
</dbReference>
<dbReference type="GO" id="GO:0017116">
    <property type="term" value="F:single-stranded DNA helicase activity"/>
    <property type="evidence" value="ECO:0007669"/>
    <property type="project" value="TreeGrafter"/>
</dbReference>
<evidence type="ECO:0000256" key="7">
    <source>
        <dbReference type="ARBA" id="ARBA00022840"/>
    </source>
</evidence>
<dbReference type="GO" id="GO:0000727">
    <property type="term" value="P:double-strand break repair via break-induced replication"/>
    <property type="evidence" value="ECO:0007669"/>
    <property type="project" value="TreeGrafter"/>
</dbReference>
<dbReference type="GO" id="GO:0005524">
    <property type="term" value="F:ATP binding"/>
    <property type="evidence" value="ECO:0007669"/>
    <property type="project" value="UniProtKB-UniRule"/>
</dbReference>
<keyword evidence="7 10" id="KW-0067">ATP-binding</keyword>
<dbReference type="SUPFAM" id="SSF52540">
    <property type="entry name" value="P-loop containing nucleoside triphosphate hydrolases"/>
    <property type="match status" value="1"/>
</dbReference>
<evidence type="ECO:0000256" key="10">
    <source>
        <dbReference type="RuleBase" id="RU004070"/>
    </source>
</evidence>
<keyword evidence="15" id="KW-1185">Reference proteome</keyword>
<dbReference type="GO" id="GO:0005634">
    <property type="term" value="C:nucleus"/>
    <property type="evidence" value="ECO:0007669"/>
    <property type="project" value="UniProtKB-SubCell"/>
</dbReference>
<dbReference type="InterPro" id="IPR027417">
    <property type="entry name" value="P-loop_NTPase"/>
</dbReference>
<dbReference type="GO" id="GO:0016787">
    <property type="term" value="F:hydrolase activity"/>
    <property type="evidence" value="ECO:0007669"/>
    <property type="project" value="UniProtKB-KW"/>
</dbReference>
<evidence type="ECO:0000313" key="15">
    <source>
        <dbReference type="Proteomes" id="UP001160148"/>
    </source>
</evidence>
<gene>
    <name evidence="14" type="ORF">MEUPH1_LOCUS2770</name>
</gene>
<dbReference type="EMBL" id="CARXXK010000001">
    <property type="protein sequence ID" value="CAI6345802.1"/>
    <property type="molecule type" value="Genomic_DNA"/>
</dbReference>
<dbReference type="FunFam" id="2.20.28.10:FF:000003">
    <property type="entry name" value="DNA helicase"/>
    <property type="match status" value="1"/>
</dbReference>
<dbReference type="Pfam" id="PF00493">
    <property type="entry name" value="MCM"/>
    <property type="match status" value="1"/>
</dbReference>
<dbReference type="InterPro" id="IPR031327">
    <property type="entry name" value="MCM"/>
</dbReference>
<dbReference type="InterPro" id="IPR041562">
    <property type="entry name" value="MCM_lid"/>
</dbReference>
<comment type="similarity">
    <text evidence="2 10">Belongs to the MCM family.</text>
</comment>
<comment type="function">
    <text evidence="11">Acts as component of the MCM2-7 complex (MCM complex) which is the replicative helicase essential for 'once per cell cycle' DNA replication initiation and elongation in eukaryotic cells. The active ATPase sites in the MCM2-7 ring are formed through the interaction surfaces of two neighboring subunits such that a critical structure of a conserved arginine finger motif is provided in trans relative to the ATP-binding site of the Walker A box of the adjacent subunit. The six ATPase active sites, however, are likely to contribute differentially to the complex helicase activity.</text>
</comment>